<reference evidence="1 2" key="1">
    <citation type="submission" date="2020-05" db="EMBL/GenBank/DDBJ databases">
        <authorList>
            <person name="Kim M.K."/>
        </authorList>
    </citation>
    <scope>NUCLEOTIDE SEQUENCE [LARGE SCALE GENOMIC DNA]</scope>
    <source>
        <strain evidence="1 2">BT25</strain>
    </source>
</reference>
<comment type="caution">
    <text evidence="1">The sequence shown here is derived from an EMBL/GenBank/DDBJ whole genome shotgun (WGS) entry which is preliminary data.</text>
</comment>
<sequence length="84" mass="9511">MDRRKKSLIFYSSQDWSLMQTALLKASRELGRSPKGKLAERLARRVMTLFDQGMRDDEAIASAAAYQEKLIAQVMALRHQGATP</sequence>
<evidence type="ECO:0000313" key="2">
    <source>
        <dbReference type="Proteomes" id="UP000550508"/>
    </source>
</evidence>
<proteinExistence type="predicted"/>
<protein>
    <submittedName>
        <fullName evidence="1">Uncharacterized protein</fullName>
    </submittedName>
</protein>
<evidence type="ECO:0000313" key="1">
    <source>
        <dbReference type="EMBL" id="NTS31351.1"/>
    </source>
</evidence>
<dbReference type="Proteomes" id="UP000550508">
    <property type="component" value="Unassembled WGS sequence"/>
</dbReference>
<gene>
    <name evidence="1" type="ORF">HQ945_08800</name>
</gene>
<dbReference type="RefSeq" id="WP_174207979.1">
    <property type="nucleotide sequence ID" value="NZ_JABUMX010000002.1"/>
</dbReference>
<dbReference type="EMBL" id="JABUMX010000002">
    <property type="protein sequence ID" value="NTS31351.1"/>
    <property type="molecule type" value="Genomic_DNA"/>
</dbReference>
<name>A0A849VNE5_9HYPH</name>
<keyword evidence="2" id="KW-1185">Reference proteome</keyword>
<organism evidence="1 2">
    <name type="scientific">Phyllobacterium pellucidum</name>
    <dbReference type="NCBI Taxonomy" id="2740464"/>
    <lineage>
        <taxon>Bacteria</taxon>
        <taxon>Pseudomonadati</taxon>
        <taxon>Pseudomonadota</taxon>
        <taxon>Alphaproteobacteria</taxon>
        <taxon>Hyphomicrobiales</taxon>
        <taxon>Phyllobacteriaceae</taxon>
        <taxon>Phyllobacterium</taxon>
    </lineage>
</organism>
<dbReference type="AlphaFoldDB" id="A0A849VNE5"/>
<accession>A0A849VNE5</accession>